<dbReference type="GO" id="GO:1902657">
    <property type="term" value="P:protein localization to prospore membrane"/>
    <property type="evidence" value="ECO:0007669"/>
    <property type="project" value="InterPro"/>
</dbReference>
<dbReference type="InterPro" id="IPR001849">
    <property type="entry name" value="PH_domain"/>
</dbReference>
<dbReference type="InterPro" id="IPR011993">
    <property type="entry name" value="PH-like_dom_sf"/>
</dbReference>
<evidence type="ECO:0000259" key="2">
    <source>
        <dbReference type="PROSITE" id="PS50003"/>
    </source>
</evidence>
<dbReference type="SUPFAM" id="SSF50729">
    <property type="entry name" value="PH domain-like"/>
    <property type="match status" value="2"/>
</dbReference>
<keyword evidence="4" id="KW-1185">Reference proteome</keyword>
<sequence length="850" mass="97913">MLPLHREPDTQHNAENEDTSLEQTHSALPGKQPFLSPDIQKQQASAQSPSEESFVTAPSTIPEESGKEEGSDEEIDVDLLMKRPLGIESISSRVSSSSSSTRTVRPSETKDRHYINGNVQPTNIPSTSANREVPRLKKKKSLARIMRSNTLRWHKSGAVFVPTQRSTPPVAYGLDEVVKRDILLYTRSLSSHGANEPTRYKASHEARLGLFEKKWKQVELILTPSHLTVYSSSTFRWPRKRIEERISFQGSNRKPRLELMLLSSLDYTFCLRYAVDKAFAIITFRARSLTLCWEWYLAIYKLLPESCRRPCPLWCEVYVPLMDVRVYLPLVNKRSEPQYGITMDHVKEAVLAMFEEDPEWAQAAESQLGKTDLDMCWVHQDRLEWTYWEQSINGGKVNLAICPQSIEQTHQLQIRRAQHTPYDIRLKEDVVLEEPAPLEGFLRRVTDFQGHFIKSGRFIRRRFYFASFEQYLFYILPAKVSLINPTYYVPEDLETPSSTCPHAMMINAYGRSDRKASEEIQRRMDLLTNASGMIDLTDVAFVRRSFISEGFGPSDSSSIRADSITPVLFDRHGSLRRTGTLDNMDRSYLELVMENGLVIQFEAYSADKCTMWMDQLSKLIVYWKAHKEAQRDAHAQHNFSNTLQENLHLAHSENEESTNNSKDHKVVADTRIWSRCVFEQCRDVIKTGTMYFQPKSRGTFTQKIFVLTANGWLLYFDTYQRSPVSCQPVLTAAHACKGMIDIADAYVYSGELALPKERPNRPPRLFKSGLTTADSDEACVFSLWKPKARRYFSPKRKRLTVYTHDYSSSPFRGDTWVFLAESRQEMEEWVWAINTVIETLVRSKSQQPSQ</sequence>
<comment type="caution">
    <text evidence="3">The sequence shown here is derived from an EMBL/GenBank/DDBJ whole genome shotgun (WGS) entry which is preliminary data.</text>
</comment>
<gene>
    <name evidence="3" type="ORF">EC973_001569</name>
</gene>
<feature type="domain" description="PH" evidence="2">
    <location>
        <begin position="683"/>
        <end position="838"/>
    </location>
</feature>
<name>A0A8H7BJH5_9FUNG</name>
<dbReference type="Proteomes" id="UP000605846">
    <property type="component" value="Unassembled WGS sequence"/>
</dbReference>
<dbReference type="PROSITE" id="PS50003">
    <property type="entry name" value="PH_DOMAIN"/>
    <property type="match status" value="1"/>
</dbReference>
<dbReference type="Pfam" id="PF23207">
    <property type="entry name" value="PH_SPO71"/>
    <property type="match status" value="1"/>
</dbReference>
<dbReference type="EMBL" id="JABAYA010000138">
    <property type="protein sequence ID" value="KAF7723844.1"/>
    <property type="molecule type" value="Genomic_DNA"/>
</dbReference>
<feature type="compositionally biased region" description="Basic and acidic residues" evidence="1">
    <location>
        <begin position="1"/>
        <end position="15"/>
    </location>
</feature>
<dbReference type="InterPro" id="IPR039486">
    <property type="entry name" value="Mug56/Spo71_PH"/>
</dbReference>
<evidence type="ECO:0000256" key="1">
    <source>
        <dbReference type="SAM" id="MobiDB-lite"/>
    </source>
</evidence>
<dbReference type="Gene3D" id="2.30.29.30">
    <property type="entry name" value="Pleckstrin-homology domain (PH domain)/Phosphotyrosine-binding domain (PTB)"/>
    <property type="match status" value="1"/>
</dbReference>
<dbReference type="OrthoDB" id="5579281at2759"/>
<feature type="region of interest" description="Disordered" evidence="1">
    <location>
        <begin position="1"/>
        <end position="75"/>
    </location>
</feature>
<protein>
    <recommendedName>
        <fullName evidence="2">PH domain-containing protein</fullName>
    </recommendedName>
</protein>
<proteinExistence type="predicted"/>
<organism evidence="3 4">
    <name type="scientific">Apophysomyces ossiformis</name>
    <dbReference type="NCBI Taxonomy" id="679940"/>
    <lineage>
        <taxon>Eukaryota</taxon>
        <taxon>Fungi</taxon>
        <taxon>Fungi incertae sedis</taxon>
        <taxon>Mucoromycota</taxon>
        <taxon>Mucoromycotina</taxon>
        <taxon>Mucoromycetes</taxon>
        <taxon>Mucorales</taxon>
        <taxon>Mucorineae</taxon>
        <taxon>Mucoraceae</taxon>
        <taxon>Apophysomyces</taxon>
    </lineage>
</organism>
<feature type="compositionally biased region" description="Polar residues" evidence="1">
    <location>
        <begin position="117"/>
        <end position="130"/>
    </location>
</feature>
<feature type="compositionally biased region" description="Low complexity" evidence="1">
    <location>
        <begin position="40"/>
        <end position="53"/>
    </location>
</feature>
<feature type="compositionally biased region" description="Basic and acidic residues" evidence="1">
    <location>
        <begin position="105"/>
        <end position="114"/>
    </location>
</feature>
<dbReference type="InterPro" id="IPR040345">
    <property type="entry name" value="Mug56/Spo71"/>
</dbReference>
<dbReference type="PANTHER" id="PTHR28076">
    <property type="entry name" value="SPORULATION-SPECIFIC PROTEIN 71"/>
    <property type="match status" value="1"/>
</dbReference>
<dbReference type="Pfam" id="PF15404">
    <property type="entry name" value="PH_4"/>
    <property type="match status" value="1"/>
</dbReference>
<dbReference type="SMART" id="SM00233">
    <property type="entry name" value="PH"/>
    <property type="match status" value="3"/>
</dbReference>
<dbReference type="PANTHER" id="PTHR28076:SF1">
    <property type="entry name" value="PROSPORE MEMBRANE ADAPTER PROTEIN SPO71"/>
    <property type="match status" value="1"/>
</dbReference>
<reference evidence="3" key="1">
    <citation type="submission" date="2020-01" db="EMBL/GenBank/DDBJ databases">
        <title>Genome Sequencing of Three Apophysomyces-Like Fungal Strains Confirms a Novel Fungal Genus in the Mucoromycota with divergent Burkholderia-like Endosymbiotic Bacteria.</title>
        <authorList>
            <person name="Stajich J.E."/>
            <person name="Macias A.M."/>
            <person name="Carter-House D."/>
            <person name="Lovett B."/>
            <person name="Kasson L.R."/>
            <person name="Berry K."/>
            <person name="Grigoriev I."/>
            <person name="Chang Y."/>
            <person name="Spatafora J."/>
            <person name="Kasson M.T."/>
        </authorList>
    </citation>
    <scope>NUCLEOTIDE SEQUENCE</scope>
    <source>
        <strain evidence="3">NRRL A-21654</strain>
    </source>
</reference>
<feature type="region of interest" description="Disordered" evidence="1">
    <location>
        <begin position="90"/>
        <end position="135"/>
    </location>
</feature>
<evidence type="ECO:0000313" key="3">
    <source>
        <dbReference type="EMBL" id="KAF7723844.1"/>
    </source>
</evidence>
<evidence type="ECO:0000313" key="4">
    <source>
        <dbReference type="Proteomes" id="UP000605846"/>
    </source>
</evidence>
<feature type="compositionally biased region" description="Low complexity" evidence="1">
    <location>
        <begin position="90"/>
        <end position="104"/>
    </location>
</feature>
<dbReference type="InterPro" id="IPR057379">
    <property type="entry name" value="PH_SPO71"/>
</dbReference>
<dbReference type="AlphaFoldDB" id="A0A8H7BJH5"/>
<accession>A0A8H7BJH5</accession>